<evidence type="ECO:0000313" key="7">
    <source>
        <dbReference type="EMBL" id="EEF46237.1"/>
    </source>
</evidence>
<dbReference type="Pfam" id="PF01301">
    <property type="entry name" value="Glyco_hydro_35"/>
    <property type="match status" value="1"/>
</dbReference>
<dbReference type="GO" id="GO:0004565">
    <property type="term" value="F:beta-galactosidase activity"/>
    <property type="evidence" value="ECO:0007669"/>
    <property type="project" value="UniProtKB-EC"/>
</dbReference>
<evidence type="ECO:0000259" key="6">
    <source>
        <dbReference type="PROSITE" id="PS50228"/>
    </source>
</evidence>
<dbReference type="CDD" id="cd22842">
    <property type="entry name" value="Gal_Rha_Lectin_BGal"/>
    <property type="match status" value="1"/>
</dbReference>
<keyword evidence="4 7" id="KW-0378">Hydrolase</keyword>
<dbReference type="InterPro" id="IPR017853">
    <property type="entry name" value="GH"/>
</dbReference>
<dbReference type="InterPro" id="IPR048913">
    <property type="entry name" value="BetaGal_gal-bd"/>
</dbReference>
<dbReference type="GO" id="GO:0005975">
    <property type="term" value="P:carbohydrate metabolic process"/>
    <property type="evidence" value="ECO:0007669"/>
    <property type="project" value="InterPro"/>
</dbReference>
<dbReference type="PRINTS" id="PR00742">
    <property type="entry name" value="GLHYDRLASE35"/>
</dbReference>
<dbReference type="PROSITE" id="PS50228">
    <property type="entry name" value="SUEL_LECTIN"/>
    <property type="match status" value="1"/>
</dbReference>
<dbReference type="EC" id="3.2.1.23" evidence="3"/>
<dbReference type="InterPro" id="IPR031330">
    <property type="entry name" value="Gly_Hdrlase_35_cat"/>
</dbReference>
<name>B9RR66_RICCO</name>
<dbReference type="SUPFAM" id="SSF51445">
    <property type="entry name" value="(Trans)glycosidases"/>
    <property type="match status" value="1"/>
</dbReference>
<dbReference type="AlphaFoldDB" id="B9RR66"/>
<dbReference type="PANTHER" id="PTHR23421">
    <property type="entry name" value="BETA-GALACTOSIDASE RELATED"/>
    <property type="match status" value="1"/>
</dbReference>
<dbReference type="SUPFAM" id="SSF49785">
    <property type="entry name" value="Galactose-binding domain-like"/>
    <property type="match status" value="1"/>
</dbReference>
<evidence type="ECO:0000256" key="1">
    <source>
        <dbReference type="ARBA" id="ARBA00001412"/>
    </source>
</evidence>
<evidence type="ECO:0000256" key="3">
    <source>
        <dbReference type="ARBA" id="ARBA00012756"/>
    </source>
</evidence>
<evidence type="ECO:0000256" key="4">
    <source>
        <dbReference type="ARBA" id="ARBA00022801"/>
    </source>
</evidence>
<dbReference type="Pfam" id="PF02140">
    <property type="entry name" value="SUEL_Lectin"/>
    <property type="match status" value="1"/>
</dbReference>
<dbReference type="Gene3D" id="2.60.120.260">
    <property type="entry name" value="Galactose-binding domain-like"/>
    <property type="match status" value="2"/>
</dbReference>
<accession>B9RR66</accession>
<gene>
    <name evidence="7" type="ORF">RCOM_0710600</name>
</gene>
<evidence type="ECO:0000256" key="5">
    <source>
        <dbReference type="ARBA" id="ARBA00023295"/>
    </source>
</evidence>
<comment type="catalytic activity">
    <reaction evidence="1">
        <text>Hydrolysis of terminal non-reducing beta-D-galactose residues in beta-D-galactosides.</text>
        <dbReference type="EC" id="3.2.1.23"/>
    </reaction>
</comment>
<feature type="domain" description="SUEL-type lectin" evidence="6">
    <location>
        <begin position="379"/>
        <end position="451"/>
    </location>
</feature>
<dbReference type="InterPro" id="IPR000922">
    <property type="entry name" value="Lectin_gal-bd_dom"/>
</dbReference>
<comment type="similarity">
    <text evidence="2">Belongs to the glycosyl hydrolase 35 family.</text>
</comment>
<sequence>MAKEAKLFASSGGPIVFAQIENDYGNFWPNNPKSRNQMYHGGTNFRRMSGGPMIVTSYDYDAPLDEYGNLNQPKWGHLRDLHVRILLHLSQSRGLGFATVYALNLTTYINNATGERFCFLSNTKTNEDANIDLQQDGIFFVPAWIYYYSSRVQQGNFQQCKATSDETDYLRYITRYFDFFTVSVKDVHSRCQQCNNTEEHDLACDFFGTSPACSCQSAARLQQVFHSIYNLTSGKQNYGEFFDEGPEGIAGAADLSSNQWAYKIGLGGEAKRLYDPNSGHRDVFRTSAILPVGRAMTWYKTTFHVPSGTDPLVLNLQGMGKGHAWVNGHSLGRFWPMQSADPTGYSGSCDYRGKYDKDKCLTNCGNPTQRWKHIATFMPNGRIISVIQFASFGNPEGTCGSLQKGDFEAAYTAFAVEKACVGKESCSLGVSESTLGVKNFGNNTGSSSYGI</sequence>
<dbReference type="GO" id="GO:0030246">
    <property type="term" value="F:carbohydrate binding"/>
    <property type="evidence" value="ECO:0007669"/>
    <property type="project" value="InterPro"/>
</dbReference>
<dbReference type="Proteomes" id="UP000008311">
    <property type="component" value="Unassembled WGS sequence"/>
</dbReference>
<dbReference type="InParanoid" id="B9RR66"/>
<proteinExistence type="inferred from homology"/>
<evidence type="ECO:0000256" key="2">
    <source>
        <dbReference type="ARBA" id="ARBA00009809"/>
    </source>
</evidence>
<dbReference type="InterPro" id="IPR008979">
    <property type="entry name" value="Galactose-bd-like_sf"/>
</dbReference>
<dbReference type="InterPro" id="IPR001944">
    <property type="entry name" value="Glycoside_Hdrlase_35"/>
</dbReference>
<dbReference type="Pfam" id="PF21467">
    <property type="entry name" value="BetaGal_gal-bd"/>
    <property type="match status" value="1"/>
</dbReference>
<dbReference type="eggNOG" id="KOG0496">
    <property type="taxonomic scope" value="Eukaryota"/>
</dbReference>
<evidence type="ECO:0000313" key="8">
    <source>
        <dbReference type="Proteomes" id="UP000008311"/>
    </source>
</evidence>
<dbReference type="EMBL" id="EQ973802">
    <property type="protein sequence ID" value="EEF46237.1"/>
    <property type="molecule type" value="Genomic_DNA"/>
</dbReference>
<keyword evidence="8" id="KW-1185">Reference proteome</keyword>
<reference evidence="8" key="1">
    <citation type="journal article" date="2010" name="Nat. Biotechnol.">
        <title>Draft genome sequence of the oilseed species Ricinus communis.</title>
        <authorList>
            <person name="Chan A.P."/>
            <person name="Crabtree J."/>
            <person name="Zhao Q."/>
            <person name="Lorenzi H."/>
            <person name="Orvis J."/>
            <person name="Puiu D."/>
            <person name="Melake-Berhan A."/>
            <person name="Jones K.M."/>
            <person name="Redman J."/>
            <person name="Chen G."/>
            <person name="Cahoon E.B."/>
            <person name="Gedil M."/>
            <person name="Stanke M."/>
            <person name="Haas B.J."/>
            <person name="Wortman J.R."/>
            <person name="Fraser-Liggett C.M."/>
            <person name="Ravel J."/>
            <person name="Rabinowicz P.D."/>
        </authorList>
    </citation>
    <scope>NUCLEOTIDE SEQUENCE [LARGE SCALE GENOMIC DNA]</scope>
    <source>
        <strain evidence="8">cv. Hale</strain>
    </source>
</reference>
<protein>
    <recommendedName>
        <fullName evidence="3">beta-galactosidase</fullName>
        <ecNumber evidence="3">3.2.1.23</ecNumber>
    </recommendedName>
</protein>
<keyword evidence="5 7" id="KW-0326">Glycosidase</keyword>
<organism evidence="7 8">
    <name type="scientific">Ricinus communis</name>
    <name type="common">Castor bean</name>
    <dbReference type="NCBI Taxonomy" id="3988"/>
    <lineage>
        <taxon>Eukaryota</taxon>
        <taxon>Viridiplantae</taxon>
        <taxon>Streptophyta</taxon>
        <taxon>Embryophyta</taxon>
        <taxon>Tracheophyta</taxon>
        <taxon>Spermatophyta</taxon>
        <taxon>Magnoliopsida</taxon>
        <taxon>eudicotyledons</taxon>
        <taxon>Gunneridae</taxon>
        <taxon>Pentapetalae</taxon>
        <taxon>rosids</taxon>
        <taxon>fabids</taxon>
        <taxon>Malpighiales</taxon>
        <taxon>Euphorbiaceae</taxon>
        <taxon>Acalyphoideae</taxon>
        <taxon>Acalypheae</taxon>
        <taxon>Ricinus</taxon>
    </lineage>
</organism>